<proteinExistence type="predicted"/>
<organism evidence="2 3">
    <name type="scientific">Popillia japonica</name>
    <name type="common">Japanese beetle</name>
    <dbReference type="NCBI Taxonomy" id="7064"/>
    <lineage>
        <taxon>Eukaryota</taxon>
        <taxon>Metazoa</taxon>
        <taxon>Ecdysozoa</taxon>
        <taxon>Arthropoda</taxon>
        <taxon>Hexapoda</taxon>
        <taxon>Insecta</taxon>
        <taxon>Pterygota</taxon>
        <taxon>Neoptera</taxon>
        <taxon>Endopterygota</taxon>
        <taxon>Coleoptera</taxon>
        <taxon>Polyphaga</taxon>
        <taxon>Scarabaeiformia</taxon>
        <taxon>Scarabaeidae</taxon>
        <taxon>Rutelinae</taxon>
        <taxon>Popillia</taxon>
    </lineage>
</organism>
<dbReference type="Proteomes" id="UP001458880">
    <property type="component" value="Unassembled WGS sequence"/>
</dbReference>
<reference evidence="2 3" key="1">
    <citation type="journal article" date="2024" name="BMC Genomics">
        <title>De novo assembly and annotation of Popillia japonica's genome with initial clues to its potential as an invasive pest.</title>
        <authorList>
            <person name="Cucini C."/>
            <person name="Boschi S."/>
            <person name="Funari R."/>
            <person name="Cardaioli E."/>
            <person name="Iannotti N."/>
            <person name="Marturano G."/>
            <person name="Paoli F."/>
            <person name="Bruttini M."/>
            <person name="Carapelli A."/>
            <person name="Frati F."/>
            <person name="Nardi F."/>
        </authorList>
    </citation>
    <scope>NUCLEOTIDE SEQUENCE [LARGE SCALE GENOMIC DNA]</scope>
    <source>
        <strain evidence="2">DMR45628</strain>
    </source>
</reference>
<evidence type="ECO:0000313" key="3">
    <source>
        <dbReference type="Proteomes" id="UP001458880"/>
    </source>
</evidence>
<keyword evidence="3" id="KW-1185">Reference proteome</keyword>
<gene>
    <name evidence="2" type="ORF">QE152_g30731</name>
</gene>
<feature type="compositionally biased region" description="Basic and acidic residues" evidence="1">
    <location>
        <begin position="65"/>
        <end position="93"/>
    </location>
</feature>
<evidence type="ECO:0000313" key="2">
    <source>
        <dbReference type="EMBL" id="KAK9701248.1"/>
    </source>
</evidence>
<name>A0AAW1JDS2_POPJA</name>
<dbReference type="AlphaFoldDB" id="A0AAW1JDS2"/>
<comment type="caution">
    <text evidence="2">The sequence shown here is derived from an EMBL/GenBank/DDBJ whole genome shotgun (WGS) entry which is preliminary data.</text>
</comment>
<accession>A0AAW1JDS2</accession>
<feature type="region of interest" description="Disordered" evidence="1">
    <location>
        <begin position="40"/>
        <end position="93"/>
    </location>
</feature>
<sequence length="93" mass="10252">MLAFVKSLSFSIVSSPRVRQVNGNLITTVFWKGKLSRLDNLKSREETTTKERHPEQEGGSSLDGDVTRGMEEDGKIGNGRVPDEEKNDMGSAV</sequence>
<dbReference type="EMBL" id="JASPKY010000418">
    <property type="protein sequence ID" value="KAK9701248.1"/>
    <property type="molecule type" value="Genomic_DNA"/>
</dbReference>
<protein>
    <submittedName>
        <fullName evidence="2">Uncharacterized protein</fullName>
    </submittedName>
</protein>
<evidence type="ECO:0000256" key="1">
    <source>
        <dbReference type="SAM" id="MobiDB-lite"/>
    </source>
</evidence>
<feature type="compositionally biased region" description="Basic and acidic residues" evidence="1">
    <location>
        <begin position="40"/>
        <end position="56"/>
    </location>
</feature>